<feature type="transmembrane region" description="Helical" evidence="1">
    <location>
        <begin position="262"/>
        <end position="282"/>
    </location>
</feature>
<feature type="transmembrane region" description="Helical" evidence="1">
    <location>
        <begin position="74"/>
        <end position="93"/>
    </location>
</feature>
<keyword evidence="1" id="KW-0812">Transmembrane</keyword>
<protein>
    <submittedName>
        <fullName evidence="3">DUF2157 domain-containing protein</fullName>
    </submittedName>
</protein>
<evidence type="ECO:0000313" key="4">
    <source>
        <dbReference type="Proteomes" id="UP000321080"/>
    </source>
</evidence>
<accession>A0A5C7GDQ7</accession>
<gene>
    <name evidence="3" type="ORF">FUA22_17670</name>
</gene>
<dbReference type="RefSeq" id="WP_147769929.1">
    <property type="nucleotide sequence ID" value="NZ_VRKQ01000021.1"/>
</dbReference>
<comment type="caution">
    <text evidence="3">The sequence shown here is derived from an EMBL/GenBank/DDBJ whole genome shotgun (WGS) entry which is preliminary data.</text>
</comment>
<feature type="transmembrane region" description="Helical" evidence="1">
    <location>
        <begin position="129"/>
        <end position="147"/>
    </location>
</feature>
<feature type="transmembrane region" description="Helical" evidence="1">
    <location>
        <begin position="325"/>
        <end position="342"/>
    </location>
</feature>
<dbReference type="InterPro" id="IPR018677">
    <property type="entry name" value="DUF2157"/>
</dbReference>
<feature type="domain" description="DUF2157" evidence="2">
    <location>
        <begin position="11"/>
        <end position="152"/>
    </location>
</feature>
<dbReference type="Pfam" id="PF09925">
    <property type="entry name" value="DUF2157"/>
    <property type="match status" value="1"/>
</dbReference>
<feature type="transmembrane region" description="Helical" evidence="1">
    <location>
        <begin position="374"/>
        <end position="391"/>
    </location>
</feature>
<organism evidence="3 4">
    <name type="scientific">Seonamhaeicola maritimus</name>
    <dbReference type="NCBI Taxonomy" id="2591822"/>
    <lineage>
        <taxon>Bacteria</taxon>
        <taxon>Pseudomonadati</taxon>
        <taxon>Bacteroidota</taxon>
        <taxon>Flavobacteriia</taxon>
        <taxon>Flavobacteriales</taxon>
        <taxon>Flavobacteriaceae</taxon>
    </lineage>
</organism>
<feature type="transmembrane region" description="Helical" evidence="1">
    <location>
        <begin position="178"/>
        <end position="196"/>
    </location>
</feature>
<feature type="transmembrane region" description="Helical" evidence="1">
    <location>
        <begin position="154"/>
        <end position="172"/>
    </location>
</feature>
<feature type="transmembrane region" description="Helical" evidence="1">
    <location>
        <begin position="105"/>
        <end position="123"/>
    </location>
</feature>
<proteinExistence type="predicted"/>
<evidence type="ECO:0000313" key="3">
    <source>
        <dbReference type="EMBL" id="TXG34737.1"/>
    </source>
</evidence>
<reference evidence="3 4" key="1">
    <citation type="submission" date="2019-08" db="EMBL/GenBank/DDBJ databases">
        <title>Seonamhaeicola sediminis sp. nov., isolated from marine sediment.</title>
        <authorList>
            <person name="Cao W.R."/>
        </authorList>
    </citation>
    <scope>NUCLEOTIDE SEQUENCE [LARGE SCALE GENOMIC DNA]</scope>
    <source>
        <strain evidence="3 4">1505</strain>
    </source>
</reference>
<dbReference type="EMBL" id="VRKQ01000021">
    <property type="protein sequence ID" value="TXG34737.1"/>
    <property type="molecule type" value="Genomic_DNA"/>
</dbReference>
<keyword evidence="1" id="KW-0472">Membrane</keyword>
<evidence type="ECO:0000256" key="1">
    <source>
        <dbReference type="SAM" id="Phobius"/>
    </source>
</evidence>
<feature type="transmembrane region" description="Helical" evidence="1">
    <location>
        <begin position="208"/>
        <end position="226"/>
    </location>
</feature>
<dbReference type="AlphaFoldDB" id="A0A5C7GDQ7"/>
<feature type="transmembrane region" description="Helical" evidence="1">
    <location>
        <begin position="297"/>
        <end position="313"/>
    </location>
</feature>
<dbReference type="Proteomes" id="UP000321080">
    <property type="component" value="Unassembled WGS sequence"/>
</dbReference>
<feature type="transmembrane region" description="Helical" evidence="1">
    <location>
        <begin position="397"/>
        <end position="418"/>
    </location>
</feature>
<feature type="transmembrane region" description="Helical" evidence="1">
    <location>
        <begin position="41"/>
        <end position="62"/>
    </location>
</feature>
<keyword evidence="1" id="KW-1133">Transmembrane helix</keyword>
<dbReference type="OrthoDB" id="642680at2"/>
<name>A0A5C7GDQ7_9FLAO</name>
<sequence>MNSKIQSEIKELVEQQVISEGIASKIEAYYQSKKDNAPNRLFTVFGVLGALLVGLGIILILAHNWDDFSRSMKTFFAFFPLVIGHGFVGFSILKNKTKVWKEASGTFLFFAVGSSMSLISQIYNIPGSVSSFLLTWILLCAPLIYLLKSHMLAILHILFMTYYATDYGYSFLSSSNTPWFYILLLALAVPYCLQLLKNNIDANITSIFNWLLPLSLIIVLGTFIVKIGEFGVLMYVCLFGLFYNIGKMPLFDNRKLRRNGYLILGSLGTIYMLIITSFDWLWKDRIKNTLDINSQEFYVSLVLFLMAFGVLVYSYSKSWIKRYNLSHYIFVIFSVIFFIGFGNKFIPLTIINLLILIIALITIKIGADKFHFGILNYGLLIIAILIVCRFFDTDMSFVLRGLLFVGFGLGFFLANYLMLKKQKERKLNVKN</sequence>
<evidence type="ECO:0000259" key="2">
    <source>
        <dbReference type="Pfam" id="PF09925"/>
    </source>
</evidence>
<feature type="transmembrane region" description="Helical" evidence="1">
    <location>
        <begin position="232"/>
        <end position="250"/>
    </location>
</feature>
<feature type="transmembrane region" description="Helical" evidence="1">
    <location>
        <begin position="348"/>
        <end position="367"/>
    </location>
</feature>
<keyword evidence="4" id="KW-1185">Reference proteome</keyword>